<gene>
    <name evidence="2" type="ORF">RND81_10G032600</name>
</gene>
<name>A0AAW1HXG7_SAPOF</name>
<dbReference type="AlphaFoldDB" id="A0AAW1HXG7"/>
<organism evidence="2 3">
    <name type="scientific">Saponaria officinalis</name>
    <name type="common">Common soapwort</name>
    <name type="synonym">Lychnis saponaria</name>
    <dbReference type="NCBI Taxonomy" id="3572"/>
    <lineage>
        <taxon>Eukaryota</taxon>
        <taxon>Viridiplantae</taxon>
        <taxon>Streptophyta</taxon>
        <taxon>Embryophyta</taxon>
        <taxon>Tracheophyta</taxon>
        <taxon>Spermatophyta</taxon>
        <taxon>Magnoliopsida</taxon>
        <taxon>eudicotyledons</taxon>
        <taxon>Gunneridae</taxon>
        <taxon>Pentapetalae</taxon>
        <taxon>Caryophyllales</taxon>
        <taxon>Caryophyllaceae</taxon>
        <taxon>Caryophylleae</taxon>
        <taxon>Saponaria</taxon>
    </lineage>
</organism>
<reference evidence="2" key="1">
    <citation type="submission" date="2024-03" db="EMBL/GenBank/DDBJ databases">
        <title>WGS assembly of Saponaria officinalis var. Norfolk2.</title>
        <authorList>
            <person name="Jenkins J."/>
            <person name="Shu S."/>
            <person name="Grimwood J."/>
            <person name="Barry K."/>
            <person name="Goodstein D."/>
            <person name="Schmutz J."/>
            <person name="Leebens-Mack J."/>
            <person name="Osbourn A."/>
        </authorList>
    </citation>
    <scope>NUCLEOTIDE SEQUENCE [LARGE SCALE GENOMIC DNA]</scope>
    <source>
        <strain evidence="2">JIC</strain>
    </source>
</reference>
<proteinExistence type="predicted"/>
<keyword evidence="1" id="KW-0812">Transmembrane</keyword>
<keyword evidence="1" id="KW-0472">Membrane</keyword>
<accession>A0AAW1HXG7</accession>
<dbReference type="EMBL" id="JBDFQZ010000010">
    <property type="protein sequence ID" value="KAK9681861.1"/>
    <property type="molecule type" value="Genomic_DNA"/>
</dbReference>
<dbReference type="Proteomes" id="UP001443914">
    <property type="component" value="Unassembled WGS sequence"/>
</dbReference>
<keyword evidence="3" id="KW-1185">Reference proteome</keyword>
<evidence type="ECO:0000313" key="2">
    <source>
        <dbReference type="EMBL" id="KAK9681861.1"/>
    </source>
</evidence>
<feature type="transmembrane region" description="Helical" evidence="1">
    <location>
        <begin position="291"/>
        <end position="320"/>
    </location>
</feature>
<protein>
    <submittedName>
        <fullName evidence="2">Uncharacterized protein</fullName>
    </submittedName>
</protein>
<evidence type="ECO:0000313" key="3">
    <source>
        <dbReference type="Proteomes" id="UP001443914"/>
    </source>
</evidence>
<sequence>MSSGRDDDGDLVMLEDPIKLRKLASLLLNQEEALNESITTEDERNKYLDNCNASYDGMIKLLNDRDDLTQKYKDSTTSEDVKKIVETIHHYITYCLNMSMQCIRNCTLRVTCVNKIQEHFVDLSKAVEELQPDDLAAAGRLAEEVTAYKNFMWEYTTSCRSATSRAVSEAYSLVISQEGITFQELVDRHKNKLELEGDFADLDEFDKFRVYKSITEESGRVSLPLMDVASASLGIAVLVATAALIAFDIFESGFKLEAIVRNAFNVAADVGSFAVQLAVDSAMVAEAEFEGAAILVVAGASFLAGILAAVLFTAASGYIIDMIFGSGGKIELQTDELQFHKLEVPDGMAIAYEISHDDD</sequence>
<evidence type="ECO:0000256" key="1">
    <source>
        <dbReference type="SAM" id="Phobius"/>
    </source>
</evidence>
<comment type="caution">
    <text evidence="2">The sequence shown here is derived from an EMBL/GenBank/DDBJ whole genome shotgun (WGS) entry which is preliminary data.</text>
</comment>
<feature type="transmembrane region" description="Helical" evidence="1">
    <location>
        <begin position="228"/>
        <end position="250"/>
    </location>
</feature>
<keyword evidence="1" id="KW-1133">Transmembrane helix</keyword>